<evidence type="ECO:0000313" key="2">
    <source>
        <dbReference type="EMBL" id="KAF2497050.1"/>
    </source>
</evidence>
<feature type="compositionally biased region" description="Basic and acidic residues" evidence="1">
    <location>
        <begin position="8"/>
        <end position="21"/>
    </location>
</feature>
<feature type="region of interest" description="Disordered" evidence="1">
    <location>
        <begin position="36"/>
        <end position="63"/>
    </location>
</feature>
<gene>
    <name evidence="2" type="ORF">BU16DRAFT_526096</name>
</gene>
<protein>
    <submittedName>
        <fullName evidence="2">Uncharacterized protein</fullName>
    </submittedName>
</protein>
<sequence length="104" mass="11999">MPLNEPYKGPEAERERERRLREEQVLCTRRAEQKKRLQDRVKASNDIRKGEQKPGVPLPEGYGAPEYNPTAQYWVSGPLAGAPEDLERQLVFCVETMGWILFKA</sequence>
<dbReference type="Proteomes" id="UP000799750">
    <property type="component" value="Unassembled WGS sequence"/>
</dbReference>
<evidence type="ECO:0000256" key="1">
    <source>
        <dbReference type="SAM" id="MobiDB-lite"/>
    </source>
</evidence>
<dbReference type="AlphaFoldDB" id="A0A6A6QZ61"/>
<accession>A0A6A6QZ61</accession>
<keyword evidence="3" id="KW-1185">Reference proteome</keyword>
<feature type="compositionally biased region" description="Basic and acidic residues" evidence="1">
    <location>
        <begin position="36"/>
        <end position="52"/>
    </location>
</feature>
<reference evidence="2" key="1">
    <citation type="journal article" date="2020" name="Stud. Mycol.">
        <title>101 Dothideomycetes genomes: a test case for predicting lifestyles and emergence of pathogens.</title>
        <authorList>
            <person name="Haridas S."/>
            <person name="Albert R."/>
            <person name="Binder M."/>
            <person name="Bloem J."/>
            <person name="Labutti K."/>
            <person name="Salamov A."/>
            <person name="Andreopoulos B."/>
            <person name="Baker S."/>
            <person name="Barry K."/>
            <person name="Bills G."/>
            <person name="Bluhm B."/>
            <person name="Cannon C."/>
            <person name="Castanera R."/>
            <person name="Culley D."/>
            <person name="Daum C."/>
            <person name="Ezra D."/>
            <person name="Gonzalez J."/>
            <person name="Henrissat B."/>
            <person name="Kuo A."/>
            <person name="Liang C."/>
            <person name="Lipzen A."/>
            <person name="Lutzoni F."/>
            <person name="Magnuson J."/>
            <person name="Mondo S."/>
            <person name="Nolan M."/>
            <person name="Ohm R."/>
            <person name="Pangilinan J."/>
            <person name="Park H.-J."/>
            <person name="Ramirez L."/>
            <person name="Alfaro M."/>
            <person name="Sun H."/>
            <person name="Tritt A."/>
            <person name="Yoshinaga Y."/>
            <person name="Zwiers L.-H."/>
            <person name="Turgeon B."/>
            <person name="Goodwin S."/>
            <person name="Spatafora J."/>
            <person name="Crous P."/>
            <person name="Grigoriev I."/>
        </authorList>
    </citation>
    <scope>NUCLEOTIDE SEQUENCE</scope>
    <source>
        <strain evidence="2">CBS 269.34</strain>
    </source>
</reference>
<name>A0A6A6QZ61_9PEZI</name>
<dbReference type="EMBL" id="MU004187">
    <property type="protein sequence ID" value="KAF2497050.1"/>
    <property type="molecule type" value="Genomic_DNA"/>
</dbReference>
<feature type="region of interest" description="Disordered" evidence="1">
    <location>
        <begin position="1"/>
        <end position="21"/>
    </location>
</feature>
<evidence type="ECO:0000313" key="3">
    <source>
        <dbReference type="Proteomes" id="UP000799750"/>
    </source>
</evidence>
<organism evidence="2 3">
    <name type="scientific">Lophium mytilinum</name>
    <dbReference type="NCBI Taxonomy" id="390894"/>
    <lineage>
        <taxon>Eukaryota</taxon>
        <taxon>Fungi</taxon>
        <taxon>Dikarya</taxon>
        <taxon>Ascomycota</taxon>
        <taxon>Pezizomycotina</taxon>
        <taxon>Dothideomycetes</taxon>
        <taxon>Pleosporomycetidae</taxon>
        <taxon>Mytilinidiales</taxon>
        <taxon>Mytilinidiaceae</taxon>
        <taxon>Lophium</taxon>
    </lineage>
</organism>
<proteinExistence type="predicted"/>